<dbReference type="Gene3D" id="2.80.10.50">
    <property type="match status" value="1"/>
</dbReference>
<dbReference type="GO" id="GO:0008083">
    <property type="term" value="F:growth factor activity"/>
    <property type="evidence" value="ECO:0007669"/>
    <property type="project" value="UniProtKB-KW"/>
</dbReference>
<dbReference type="GO" id="GO:0046326">
    <property type="term" value="P:positive regulation of D-glucose import"/>
    <property type="evidence" value="ECO:0007669"/>
    <property type="project" value="Ensembl"/>
</dbReference>
<keyword evidence="5" id="KW-0339">Growth factor</keyword>
<dbReference type="GO" id="GO:0001755">
    <property type="term" value="P:neural crest cell migration"/>
    <property type="evidence" value="ECO:0007669"/>
    <property type="project" value="Ensembl"/>
</dbReference>
<dbReference type="PANTHER" id="PTHR11486">
    <property type="entry name" value="FIBROBLAST GROWTH FACTOR"/>
    <property type="match status" value="1"/>
</dbReference>
<evidence type="ECO:0000256" key="7">
    <source>
        <dbReference type="RuleBase" id="RU049442"/>
    </source>
</evidence>
<comment type="similarity">
    <text evidence="2 7">Belongs to the heparin-binding growth factors family.</text>
</comment>
<dbReference type="GO" id="GO:0070858">
    <property type="term" value="P:negative regulation of bile acid biosynthetic process"/>
    <property type="evidence" value="ECO:0007669"/>
    <property type="project" value="Ensembl"/>
</dbReference>
<evidence type="ECO:0000256" key="2">
    <source>
        <dbReference type="ARBA" id="ARBA00007936"/>
    </source>
</evidence>
<name>A0A6P5Q4X4_MUSCR</name>
<dbReference type="GO" id="GO:0008284">
    <property type="term" value="P:positive regulation of cell population proliferation"/>
    <property type="evidence" value="ECO:0007669"/>
    <property type="project" value="Ensembl"/>
</dbReference>
<dbReference type="GO" id="GO:0008543">
    <property type="term" value="P:fibroblast growth factor receptor signaling pathway"/>
    <property type="evidence" value="ECO:0007669"/>
    <property type="project" value="Ensembl"/>
</dbReference>
<feature type="signal peptide" evidence="7">
    <location>
        <begin position="1"/>
        <end position="25"/>
    </location>
</feature>
<feature type="chain" id="PRO_5028507517" description="Fibroblast growth factor" evidence="7">
    <location>
        <begin position="26"/>
        <end position="218"/>
    </location>
</feature>
<dbReference type="CTD" id="9965"/>
<evidence type="ECO:0000256" key="4">
    <source>
        <dbReference type="ARBA" id="ARBA00022729"/>
    </source>
</evidence>
<evidence type="ECO:0000256" key="5">
    <source>
        <dbReference type="ARBA" id="ARBA00023030"/>
    </source>
</evidence>
<dbReference type="SMART" id="SM00442">
    <property type="entry name" value="FGF"/>
    <property type="match status" value="1"/>
</dbReference>
<dbReference type="GO" id="GO:0010629">
    <property type="term" value="P:negative regulation of gene expression"/>
    <property type="evidence" value="ECO:0007669"/>
    <property type="project" value="Ensembl"/>
</dbReference>
<dbReference type="GeneID" id="110299450"/>
<dbReference type="GO" id="GO:0005576">
    <property type="term" value="C:extracellular region"/>
    <property type="evidence" value="ECO:0007669"/>
    <property type="project" value="UniProtKB-SubCell"/>
</dbReference>
<dbReference type="GO" id="GO:0005104">
    <property type="term" value="F:fibroblast growth factor receptor binding"/>
    <property type="evidence" value="ECO:0007669"/>
    <property type="project" value="Ensembl"/>
</dbReference>
<evidence type="ECO:0000256" key="6">
    <source>
        <dbReference type="PIRSR" id="PIRSR037961-50"/>
    </source>
</evidence>
<dbReference type="GO" id="GO:0046330">
    <property type="term" value="P:positive regulation of JNK cascade"/>
    <property type="evidence" value="ECO:0007669"/>
    <property type="project" value="Ensembl"/>
</dbReference>
<evidence type="ECO:0000313" key="9">
    <source>
        <dbReference type="RefSeq" id="XP_021024798.1"/>
    </source>
</evidence>
<protein>
    <recommendedName>
        <fullName evidence="7">Fibroblast growth factor</fullName>
        <shortName evidence="7">FGF</shortName>
    </recommendedName>
</protein>
<dbReference type="PRINTS" id="PR00262">
    <property type="entry name" value="IL1HBGF"/>
</dbReference>
<evidence type="ECO:0000256" key="3">
    <source>
        <dbReference type="ARBA" id="ARBA00022525"/>
    </source>
</evidence>
<dbReference type="InterPro" id="IPR008996">
    <property type="entry name" value="IL1/FGF"/>
</dbReference>
<dbReference type="AlphaFoldDB" id="A0A6P5Q4X4"/>
<organism evidence="8 9">
    <name type="scientific">Mus caroli</name>
    <name type="common">Ryukyu mouse</name>
    <name type="synonym">Ricefield mouse</name>
    <dbReference type="NCBI Taxonomy" id="10089"/>
    <lineage>
        <taxon>Eukaryota</taxon>
        <taxon>Metazoa</taxon>
        <taxon>Chordata</taxon>
        <taxon>Craniata</taxon>
        <taxon>Vertebrata</taxon>
        <taxon>Euteleostomi</taxon>
        <taxon>Mammalia</taxon>
        <taxon>Eutheria</taxon>
        <taxon>Euarchontoglires</taxon>
        <taxon>Glires</taxon>
        <taxon>Rodentia</taxon>
        <taxon>Myomorpha</taxon>
        <taxon>Muroidea</taxon>
        <taxon>Muridae</taxon>
        <taxon>Murinae</taxon>
        <taxon>Mus</taxon>
        <taxon>Mus</taxon>
    </lineage>
</organism>
<dbReference type="SMR" id="A0A6P5Q4X4"/>
<dbReference type="FunFam" id="2.80.10.50:FF:000053">
    <property type="entry name" value="Fibroblast growth factor"/>
    <property type="match status" value="1"/>
</dbReference>
<feature type="disulfide bond" evidence="6">
    <location>
        <begin position="109"/>
        <end position="127"/>
    </location>
</feature>
<evidence type="ECO:0000256" key="1">
    <source>
        <dbReference type="ARBA" id="ARBA00004613"/>
    </source>
</evidence>
<keyword evidence="3" id="KW-0964">Secreted</keyword>
<dbReference type="PIRSF" id="PIRSF037961">
    <property type="entry name" value="FGF-19_FGF-21"/>
    <property type="match status" value="1"/>
</dbReference>
<dbReference type="GO" id="GO:0070374">
    <property type="term" value="P:positive regulation of ERK1 and ERK2 cascade"/>
    <property type="evidence" value="ECO:0007669"/>
    <property type="project" value="Ensembl"/>
</dbReference>
<dbReference type="Pfam" id="PF00167">
    <property type="entry name" value="FGF"/>
    <property type="match status" value="1"/>
</dbReference>
<dbReference type="PROSITE" id="PS00247">
    <property type="entry name" value="HBGF_FGF"/>
    <property type="match status" value="1"/>
</dbReference>
<reference evidence="9" key="1">
    <citation type="submission" date="2025-08" db="UniProtKB">
        <authorList>
            <consortium name="RefSeq"/>
        </authorList>
    </citation>
    <scope>IDENTIFICATION</scope>
</reference>
<dbReference type="InterPro" id="IPR002209">
    <property type="entry name" value="Fibroblast_GF_fam"/>
</dbReference>
<proteinExistence type="inferred from homology"/>
<dbReference type="CDD" id="cd23331">
    <property type="entry name" value="beta-trefoil_FGF19"/>
    <property type="match status" value="1"/>
</dbReference>
<dbReference type="Proteomes" id="UP000515126">
    <property type="component" value="Chromosome 7"/>
</dbReference>
<dbReference type="SUPFAM" id="SSF50353">
    <property type="entry name" value="Cytokine"/>
    <property type="match status" value="1"/>
</dbReference>
<comment type="subcellular location">
    <subcellularLocation>
        <location evidence="1">Secreted</location>
    </subcellularLocation>
</comment>
<gene>
    <name evidence="9" type="primary">Fgf19</name>
</gene>
<keyword evidence="6" id="KW-1015">Disulfide bond</keyword>
<dbReference type="RefSeq" id="XP_021024798.1">
    <property type="nucleotide sequence ID" value="XM_021169139.1"/>
</dbReference>
<keyword evidence="8" id="KW-1185">Reference proteome</keyword>
<dbReference type="InterPro" id="IPR035444">
    <property type="entry name" value="FGF15/19/21"/>
</dbReference>
<dbReference type="KEGG" id="mcal:110299450"/>
<feature type="disulfide bond" evidence="6">
    <location>
        <begin position="65"/>
        <end position="77"/>
    </location>
</feature>
<dbReference type="GO" id="GO:0007507">
    <property type="term" value="P:heart development"/>
    <property type="evidence" value="ECO:0007669"/>
    <property type="project" value="Ensembl"/>
</dbReference>
<evidence type="ECO:0000313" key="8">
    <source>
        <dbReference type="Proteomes" id="UP000515126"/>
    </source>
</evidence>
<keyword evidence="4 7" id="KW-0732">Signal</keyword>
<sequence length="218" mass="25236">MARKWNGRAVARALVLATLWLAVSGRPLAQQSQSVSDEDPLFLYGWGKITRLQYLYSAGPYVSNCFLRIRSDGSVDCEEDQNERNLLEFRAVALKTIAIKDVSSVRYLCMSADGKIYGLIRYSEEDCTFREEMDCLGYNQYRSMKHHLHIIFIQAKPREQLQDQKPSNFIPVFHRSFFETGDQLRSKMFSLPLESDSMDPFRMVEDVDHLVKSPSFQK</sequence>
<accession>A0A6P5Q4X4</accession>
<dbReference type="GO" id="GO:0009617">
    <property type="term" value="P:response to bacterium"/>
    <property type="evidence" value="ECO:0007669"/>
    <property type="project" value="Ensembl"/>
</dbReference>